<protein>
    <recommendedName>
        <fullName evidence="3">Membrane metalloprotease</fullName>
    </recommendedName>
</protein>
<proteinExistence type="predicted"/>
<dbReference type="OrthoDB" id="1121673at2"/>
<dbReference type="AlphaFoldDB" id="A0A1T5ABK2"/>
<dbReference type="Proteomes" id="UP000189981">
    <property type="component" value="Unassembled WGS sequence"/>
</dbReference>
<evidence type="ECO:0000313" key="1">
    <source>
        <dbReference type="EMBL" id="SKB32316.1"/>
    </source>
</evidence>
<dbReference type="PROSITE" id="PS51257">
    <property type="entry name" value="PROKAR_LIPOPROTEIN"/>
    <property type="match status" value="1"/>
</dbReference>
<dbReference type="GO" id="GO:0008237">
    <property type="term" value="F:metallopeptidase activity"/>
    <property type="evidence" value="ECO:0007669"/>
    <property type="project" value="InterPro"/>
</dbReference>
<accession>A0A1T5ABK2</accession>
<organism evidence="1 2">
    <name type="scientific">Daejeonella lutea</name>
    <dbReference type="NCBI Taxonomy" id="572036"/>
    <lineage>
        <taxon>Bacteria</taxon>
        <taxon>Pseudomonadati</taxon>
        <taxon>Bacteroidota</taxon>
        <taxon>Sphingobacteriia</taxon>
        <taxon>Sphingobacteriales</taxon>
        <taxon>Sphingobacteriaceae</taxon>
        <taxon>Daejeonella</taxon>
    </lineage>
</organism>
<dbReference type="EMBL" id="FUYR01000001">
    <property type="protein sequence ID" value="SKB32316.1"/>
    <property type="molecule type" value="Genomic_DNA"/>
</dbReference>
<sequence>MRLIKTGGVVLLALVLLGISCENRKQLSLQDDVDFSFHEQNFGESAGDLLRADKYKSLRVEIHYMTGFRPDMNAIANLRVFLNQCLNKPEGVKIFVKEIAAVKDTLLTRNEVDTLRRANRVIKTKKDQIAIYILYTNGQFHNKYILGQAFRNTTIIIYGKSLRNRLNAFEASRSEILETELLLHEFGHLLGLVNKGSPMMSDHDDRKREAHCENEDCIMYAVIDRNQDQPLRYFDEACLQDLAANSRTNTE</sequence>
<name>A0A1T5ABK2_9SPHI</name>
<dbReference type="STRING" id="572036.SAMN05661099_0548"/>
<dbReference type="Gene3D" id="3.40.390.10">
    <property type="entry name" value="Collagenase (Catalytic Domain)"/>
    <property type="match status" value="1"/>
</dbReference>
<reference evidence="2" key="1">
    <citation type="submission" date="2017-02" db="EMBL/GenBank/DDBJ databases">
        <authorList>
            <person name="Varghese N."/>
            <person name="Submissions S."/>
        </authorList>
    </citation>
    <scope>NUCLEOTIDE SEQUENCE [LARGE SCALE GENOMIC DNA]</scope>
    <source>
        <strain evidence="2">DSM 22385</strain>
    </source>
</reference>
<dbReference type="RefSeq" id="WP_079701115.1">
    <property type="nucleotide sequence ID" value="NZ_FUYR01000001.1"/>
</dbReference>
<evidence type="ECO:0008006" key="3">
    <source>
        <dbReference type="Google" id="ProtNLM"/>
    </source>
</evidence>
<evidence type="ECO:0000313" key="2">
    <source>
        <dbReference type="Proteomes" id="UP000189981"/>
    </source>
</evidence>
<dbReference type="InterPro" id="IPR024079">
    <property type="entry name" value="MetalloPept_cat_dom_sf"/>
</dbReference>
<keyword evidence="2" id="KW-1185">Reference proteome</keyword>
<gene>
    <name evidence="1" type="ORF">SAMN05661099_0548</name>
</gene>
<dbReference type="SUPFAM" id="SSF55486">
    <property type="entry name" value="Metalloproteases ('zincins'), catalytic domain"/>
    <property type="match status" value="1"/>
</dbReference>